<dbReference type="AlphaFoldDB" id="A0A4U5LR57"/>
<reference evidence="1 2" key="2">
    <citation type="journal article" date="2019" name="G3 (Bethesda)">
        <title>Hybrid Assembly of the Genome of the Entomopathogenic Nematode Steinernema carpocapsae Identifies the X-Chromosome.</title>
        <authorList>
            <person name="Serra L."/>
            <person name="Macchietto M."/>
            <person name="Macias-Munoz A."/>
            <person name="McGill C.J."/>
            <person name="Rodriguez I.M."/>
            <person name="Rodriguez B."/>
            <person name="Murad R."/>
            <person name="Mortazavi A."/>
        </authorList>
    </citation>
    <scope>NUCLEOTIDE SEQUENCE [LARGE SCALE GENOMIC DNA]</scope>
    <source>
        <strain evidence="1 2">ALL</strain>
    </source>
</reference>
<keyword evidence="2" id="KW-1185">Reference proteome</keyword>
<organism evidence="1 2">
    <name type="scientific">Steinernema carpocapsae</name>
    <name type="common">Entomopathogenic nematode</name>
    <dbReference type="NCBI Taxonomy" id="34508"/>
    <lineage>
        <taxon>Eukaryota</taxon>
        <taxon>Metazoa</taxon>
        <taxon>Ecdysozoa</taxon>
        <taxon>Nematoda</taxon>
        <taxon>Chromadorea</taxon>
        <taxon>Rhabditida</taxon>
        <taxon>Tylenchina</taxon>
        <taxon>Panagrolaimomorpha</taxon>
        <taxon>Strongyloidoidea</taxon>
        <taxon>Steinernematidae</taxon>
        <taxon>Steinernema</taxon>
    </lineage>
</organism>
<accession>A0A4U5LR57</accession>
<reference evidence="1 2" key="1">
    <citation type="journal article" date="2015" name="Genome Biol.">
        <title>Comparative genomics of Steinernema reveals deeply conserved gene regulatory networks.</title>
        <authorList>
            <person name="Dillman A.R."/>
            <person name="Macchietto M."/>
            <person name="Porter C.F."/>
            <person name="Rogers A."/>
            <person name="Williams B."/>
            <person name="Antoshechkin I."/>
            <person name="Lee M.M."/>
            <person name="Goodwin Z."/>
            <person name="Lu X."/>
            <person name="Lewis E.E."/>
            <person name="Goodrich-Blair H."/>
            <person name="Stock S.P."/>
            <person name="Adams B.J."/>
            <person name="Sternberg P.W."/>
            <person name="Mortazavi A."/>
        </authorList>
    </citation>
    <scope>NUCLEOTIDE SEQUENCE [LARGE SCALE GENOMIC DNA]</scope>
    <source>
        <strain evidence="1 2">ALL</strain>
    </source>
</reference>
<evidence type="ECO:0000313" key="1">
    <source>
        <dbReference type="EMBL" id="TKR58468.1"/>
    </source>
</evidence>
<proteinExistence type="predicted"/>
<name>A0A4U5LR57_STECR</name>
<evidence type="ECO:0000313" key="2">
    <source>
        <dbReference type="Proteomes" id="UP000298663"/>
    </source>
</evidence>
<sequence>MEAWMLLKALPVSCVAENDSFVRREYASGEDYPSLWTVLLLDVGSAQKTPQEDVLHCNVPIATETIQLLKILIRS</sequence>
<dbReference type="EMBL" id="AZBU02000013">
    <property type="protein sequence ID" value="TKR58468.1"/>
    <property type="molecule type" value="Genomic_DNA"/>
</dbReference>
<protein>
    <submittedName>
        <fullName evidence="1">Uncharacterized protein</fullName>
    </submittedName>
</protein>
<gene>
    <name evidence="1" type="ORF">L596_029908</name>
</gene>
<dbReference type="Proteomes" id="UP000298663">
    <property type="component" value="Unassembled WGS sequence"/>
</dbReference>
<comment type="caution">
    <text evidence="1">The sequence shown here is derived from an EMBL/GenBank/DDBJ whole genome shotgun (WGS) entry which is preliminary data.</text>
</comment>